<organism evidence="2 3">
    <name type="scientific">Actinospica acidithermotolerans</name>
    <dbReference type="NCBI Taxonomy" id="2828514"/>
    <lineage>
        <taxon>Bacteria</taxon>
        <taxon>Bacillati</taxon>
        <taxon>Actinomycetota</taxon>
        <taxon>Actinomycetes</taxon>
        <taxon>Catenulisporales</taxon>
        <taxon>Actinospicaceae</taxon>
        <taxon>Actinospica</taxon>
    </lineage>
</organism>
<gene>
    <name evidence="2" type="ORF">KDK95_14700</name>
</gene>
<protein>
    <submittedName>
        <fullName evidence="2">Uncharacterized protein</fullName>
    </submittedName>
</protein>
<dbReference type="RefSeq" id="WP_212518708.1">
    <property type="nucleotide sequence ID" value="NZ_JAGSOH010000037.1"/>
</dbReference>
<dbReference type="AlphaFoldDB" id="A0A941IGM5"/>
<feature type="region of interest" description="Disordered" evidence="1">
    <location>
        <begin position="102"/>
        <end position="125"/>
    </location>
</feature>
<proteinExistence type="predicted"/>
<accession>A0A941IGM5</accession>
<feature type="region of interest" description="Disordered" evidence="1">
    <location>
        <begin position="1"/>
        <end position="21"/>
    </location>
</feature>
<name>A0A941IGM5_9ACTN</name>
<keyword evidence="3" id="KW-1185">Reference proteome</keyword>
<dbReference type="Proteomes" id="UP000676325">
    <property type="component" value="Unassembled WGS sequence"/>
</dbReference>
<evidence type="ECO:0000256" key="1">
    <source>
        <dbReference type="SAM" id="MobiDB-lite"/>
    </source>
</evidence>
<comment type="caution">
    <text evidence="2">The sequence shown here is derived from an EMBL/GenBank/DDBJ whole genome shotgun (WGS) entry which is preliminary data.</text>
</comment>
<reference evidence="2" key="1">
    <citation type="submission" date="2021-04" db="EMBL/GenBank/DDBJ databases">
        <title>Genome based classification of Actinospica acidithermotolerans sp. nov., an actinobacterium isolated from an Indonesian hot spring.</title>
        <authorList>
            <person name="Kusuma A.B."/>
            <person name="Putra K.E."/>
            <person name="Nafisah S."/>
            <person name="Loh J."/>
            <person name="Nouioui I."/>
            <person name="Goodfellow M."/>
        </authorList>
    </citation>
    <scope>NUCLEOTIDE SEQUENCE</scope>
    <source>
        <strain evidence="2">MGRD01-02</strain>
    </source>
</reference>
<evidence type="ECO:0000313" key="3">
    <source>
        <dbReference type="Proteomes" id="UP000676325"/>
    </source>
</evidence>
<evidence type="ECO:0000313" key="2">
    <source>
        <dbReference type="EMBL" id="MBR7827565.1"/>
    </source>
</evidence>
<dbReference type="EMBL" id="JAGSOH010000037">
    <property type="protein sequence ID" value="MBR7827565.1"/>
    <property type="molecule type" value="Genomic_DNA"/>
</dbReference>
<sequence>MNSSSTRKFGHQPSSSATAAGSLLTVRTTAFQGEDGSLYYTVNRSKSYPGMDDVAKSLGHTRRFGTKRTGPEQTDAEQIMLTALDKGFVPNAARITTSRKPCEEFRNNGKPALYGSRTSRADARSVPLTCRDSRIVRVRERVRAAP</sequence>